<dbReference type="InterPro" id="IPR006439">
    <property type="entry name" value="HAD-SF_hydro_IA"/>
</dbReference>
<dbReference type="PANTHER" id="PTHR46193:SF18">
    <property type="entry name" value="HEXITOL PHOSPHATASE B"/>
    <property type="match status" value="1"/>
</dbReference>
<proteinExistence type="inferred from homology"/>
<dbReference type="GO" id="GO:0046872">
    <property type="term" value="F:metal ion binding"/>
    <property type="evidence" value="ECO:0007669"/>
    <property type="project" value="UniProtKB-KW"/>
</dbReference>
<dbReference type="SUPFAM" id="SSF56784">
    <property type="entry name" value="HAD-like"/>
    <property type="match status" value="1"/>
</dbReference>
<dbReference type="NCBIfam" id="TIGR01509">
    <property type="entry name" value="HAD-SF-IA-v3"/>
    <property type="match status" value="1"/>
</dbReference>
<dbReference type="EMBL" id="MFRA01000005">
    <property type="protein sequence ID" value="OGH92845.1"/>
    <property type="molecule type" value="Genomic_DNA"/>
</dbReference>
<evidence type="ECO:0000313" key="7">
    <source>
        <dbReference type="Proteomes" id="UP000176634"/>
    </source>
</evidence>
<dbReference type="InterPro" id="IPR023198">
    <property type="entry name" value="PGP-like_dom2"/>
</dbReference>
<dbReference type="Proteomes" id="UP000176634">
    <property type="component" value="Unassembled WGS sequence"/>
</dbReference>
<evidence type="ECO:0000256" key="5">
    <source>
        <dbReference type="ARBA" id="ARBA00023277"/>
    </source>
</evidence>
<dbReference type="InterPro" id="IPR041492">
    <property type="entry name" value="HAD_2"/>
</dbReference>
<dbReference type="SFLD" id="SFLDG01129">
    <property type="entry name" value="C1.5:_HAD__Beta-PGM__Phosphata"/>
    <property type="match status" value="1"/>
</dbReference>
<dbReference type="InterPro" id="IPR036412">
    <property type="entry name" value="HAD-like_sf"/>
</dbReference>
<comment type="cofactor">
    <cofactor evidence="1">
        <name>Mg(2+)</name>
        <dbReference type="ChEBI" id="CHEBI:18420"/>
    </cofactor>
</comment>
<evidence type="ECO:0008006" key="8">
    <source>
        <dbReference type="Google" id="ProtNLM"/>
    </source>
</evidence>
<dbReference type="SFLD" id="SFLDS00003">
    <property type="entry name" value="Haloacid_Dehalogenase"/>
    <property type="match status" value="1"/>
</dbReference>
<dbReference type="STRING" id="1798705.A2563_04230"/>
<dbReference type="AlphaFoldDB" id="A0A1F6P9H8"/>
<comment type="similarity">
    <text evidence="2">Belongs to the HAD-like hydrolase superfamily. CbbY/CbbZ/Gph/YieH family.</text>
</comment>
<dbReference type="InterPro" id="IPR023214">
    <property type="entry name" value="HAD_sf"/>
</dbReference>
<dbReference type="Pfam" id="PF13419">
    <property type="entry name" value="HAD_2"/>
    <property type="match status" value="1"/>
</dbReference>
<keyword evidence="5" id="KW-0119">Carbohydrate metabolism</keyword>
<dbReference type="Gene3D" id="1.10.150.240">
    <property type="entry name" value="Putative phosphatase, domain 2"/>
    <property type="match status" value="1"/>
</dbReference>
<sequence length="230" mass="25331">MKIQGFAFDLEGTVVNVEPAHHNAHFATAAEVGLEINSDNAFQLLPHFIGGPDIKVMEDIWALSQKKVSPGELLKRKQFHYEQLLATMDVAPRRGFRHFFNTVVDLGLSVSIGSLTPMVQARVLLDRSGVGKVIGEANIVLAEHVQNHKPAPDVFLETARRMGINPTRQLVFEDSPRGVQAAISAGSRAVGMPVYNRPEATVPLIQAGVCRLFMEWDEISVLPFLQNLAM</sequence>
<evidence type="ECO:0000256" key="3">
    <source>
        <dbReference type="ARBA" id="ARBA00022723"/>
    </source>
</evidence>
<name>A0A1F6P9H8_9BACT</name>
<accession>A0A1F6P9H8</accession>
<evidence type="ECO:0000256" key="4">
    <source>
        <dbReference type="ARBA" id="ARBA00022842"/>
    </source>
</evidence>
<comment type="caution">
    <text evidence="6">The sequence shown here is derived from an EMBL/GenBank/DDBJ whole genome shotgun (WGS) entry which is preliminary data.</text>
</comment>
<dbReference type="PANTHER" id="PTHR46193">
    <property type="entry name" value="6-PHOSPHOGLUCONATE PHOSPHATASE"/>
    <property type="match status" value="1"/>
</dbReference>
<keyword evidence="4" id="KW-0460">Magnesium</keyword>
<reference evidence="6 7" key="1">
    <citation type="journal article" date="2016" name="Nat. Commun.">
        <title>Thousands of microbial genomes shed light on interconnected biogeochemical processes in an aquifer system.</title>
        <authorList>
            <person name="Anantharaman K."/>
            <person name="Brown C.T."/>
            <person name="Hug L.A."/>
            <person name="Sharon I."/>
            <person name="Castelle C.J."/>
            <person name="Probst A.J."/>
            <person name="Thomas B.C."/>
            <person name="Singh A."/>
            <person name="Wilkins M.J."/>
            <person name="Karaoz U."/>
            <person name="Brodie E.L."/>
            <person name="Williams K.H."/>
            <person name="Hubbard S.S."/>
            <person name="Banfield J.F."/>
        </authorList>
    </citation>
    <scope>NUCLEOTIDE SEQUENCE [LARGE SCALE GENOMIC DNA]</scope>
</reference>
<evidence type="ECO:0000256" key="2">
    <source>
        <dbReference type="ARBA" id="ARBA00006171"/>
    </source>
</evidence>
<dbReference type="Gene3D" id="3.40.50.1000">
    <property type="entry name" value="HAD superfamily/HAD-like"/>
    <property type="match status" value="1"/>
</dbReference>
<dbReference type="GO" id="GO:0003824">
    <property type="term" value="F:catalytic activity"/>
    <property type="evidence" value="ECO:0007669"/>
    <property type="project" value="UniProtKB-ARBA"/>
</dbReference>
<gene>
    <name evidence="6" type="ORF">A2563_04230</name>
</gene>
<keyword evidence="3" id="KW-0479">Metal-binding</keyword>
<organism evidence="6 7">
    <name type="scientific">Candidatus Magasanikbacteria bacterium RIFOXYD1_FULL_40_23</name>
    <dbReference type="NCBI Taxonomy" id="1798705"/>
    <lineage>
        <taxon>Bacteria</taxon>
        <taxon>Candidatus Magasanikiibacteriota</taxon>
    </lineage>
</organism>
<evidence type="ECO:0000313" key="6">
    <source>
        <dbReference type="EMBL" id="OGH92845.1"/>
    </source>
</evidence>
<dbReference type="InterPro" id="IPR051600">
    <property type="entry name" value="Beta-PGM-like"/>
</dbReference>
<protein>
    <recommendedName>
        <fullName evidence="8">Haloacid dehalogenase</fullName>
    </recommendedName>
</protein>
<evidence type="ECO:0000256" key="1">
    <source>
        <dbReference type="ARBA" id="ARBA00001946"/>
    </source>
</evidence>